<evidence type="ECO:0000259" key="9">
    <source>
        <dbReference type="PROSITE" id="PS50011"/>
    </source>
</evidence>
<keyword evidence="4" id="KW-0547">Nucleotide-binding</keyword>
<dbReference type="EC" id="2.7.11.1" evidence="1"/>
<dbReference type="SUPFAM" id="SSF56112">
    <property type="entry name" value="Protein kinase-like (PK-like)"/>
    <property type="match status" value="1"/>
</dbReference>
<evidence type="ECO:0000256" key="2">
    <source>
        <dbReference type="ARBA" id="ARBA00022527"/>
    </source>
</evidence>
<dbReference type="GO" id="GO:0005634">
    <property type="term" value="C:nucleus"/>
    <property type="evidence" value="ECO:0007669"/>
    <property type="project" value="TreeGrafter"/>
</dbReference>
<dbReference type="PROSITE" id="PS00108">
    <property type="entry name" value="PROTEIN_KINASE_ST"/>
    <property type="match status" value="1"/>
</dbReference>
<evidence type="ECO:0000256" key="4">
    <source>
        <dbReference type="ARBA" id="ARBA00022741"/>
    </source>
</evidence>
<reference evidence="10 11" key="1">
    <citation type="submission" date="2016-07" db="EMBL/GenBank/DDBJ databases">
        <title>Pervasive Adenine N6-methylation of Active Genes in Fungi.</title>
        <authorList>
            <consortium name="DOE Joint Genome Institute"/>
            <person name="Mondo S.J."/>
            <person name="Dannebaum R.O."/>
            <person name="Kuo R.C."/>
            <person name="Labutti K."/>
            <person name="Haridas S."/>
            <person name="Kuo A."/>
            <person name="Salamov A."/>
            <person name="Ahrendt S.R."/>
            <person name="Lipzen A."/>
            <person name="Sullivan W."/>
            <person name="Andreopoulos W.B."/>
            <person name="Clum A."/>
            <person name="Lindquist E."/>
            <person name="Daum C."/>
            <person name="Ramamoorthy G.K."/>
            <person name="Gryganskyi A."/>
            <person name="Culley D."/>
            <person name="Magnuson J.K."/>
            <person name="James T.Y."/>
            <person name="O'Malley M.A."/>
            <person name="Stajich J.E."/>
            <person name="Spatafora J.W."/>
            <person name="Visel A."/>
            <person name="Grigoriev I.V."/>
        </authorList>
    </citation>
    <scope>NUCLEOTIDE SEQUENCE [LARGE SCALE GENOMIC DNA]</scope>
    <source>
        <strain evidence="10 11">CBS 115471</strain>
    </source>
</reference>
<proteinExistence type="predicted"/>
<dbReference type="InterPro" id="IPR050660">
    <property type="entry name" value="NEK_Ser/Thr_kinase"/>
</dbReference>
<dbReference type="PROSITE" id="PS50011">
    <property type="entry name" value="PROTEIN_KINASE_DOM"/>
    <property type="match status" value="1"/>
</dbReference>
<dbReference type="InterPro" id="IPR000719">
    <property type="entry name" value="Prot_kinase_dom"/>
</dbReference>
<dbReference type="SMART" id="SM00220">
    <property type="entry name" value="S_TKc"/>
    <property type="match status" value="1"/>
</dbReference>
<dbReference type="CDD" id="cd00180">
    <property type="entry name" value="PKc"/>
    <property type="match status" value="1"/>
</dbReference>
<dbReference type="InterPro" id="IPR011009">
    <property type="entry name" value="Kinase-like_dom_sf"/>
</dbReference>
<dbReference type="PANTHER" id="PTHR43671">
    <property type="entry name" value="SERINE/THREONINE-PROTEIN KINASE NEK"/>
    <property type="match status" value="1"/>
</dbReference>
<evidence type="ECO:0000256" key="1">
    <source>
        <dbReference type="ARBA" id="ARBA00012513"/>
    </source>
</evidence>
<dbReference type="PANTHER" id="PTHR43671:SF98">
    <property type="entry name" value="SERINE_THREONINE-PROTEIN KINASE NEK11"/>
    <property type="match status" value="1"/>
</dbReference>
<dbReference type="AlphaFoldDB" id="A0A1Y1YLC3"/>
<dbReference type="OrthoDB" id="4062651at2759"/>
<comment type="catalytic activity">
    <reaction evidence="8">
        <text>L-seryl-[protein] + ATP = O-phospho-L-seryl-[protein] + ADP + H(+)</text>
        <dbReference type="Rhea" id="RHEA:17989"/>
        <dbReference type="Rhea" id="RHEA-COMP:9863"/>
        <dbReference type="Rhea" id="RHEA-COMP:11604"/>
        <dbReference type="ChEBI" id="CHEBI:15378"/>
        <dbReference type="ChEBI" id="CHEBI:29999"/>
        <dbReference type="ChEBI" id="CHEBI:30616"/>
        <dbReference type="ChEBI" id="CHEBI:83421"/>
        <dbReference type="ChEBI" id="CHEBI:456216"/>
        <dbReference type="EC" id="2.7.11.1"/>
    </reaction>
</comment>
<dbReference type="Proteomes" id="UP000193144">
    <property type="component" value="Unassembled WGS sequence"/>
</dbReference>
<keyword evidence="3" id="KW-0808">Transferase</keyword>
<protein>
    <recommendedName>
        <fullName evidence="1">non-specific serine/threonine protein kinase</fullName>
        <ecNumber evidence="1">2.7.11.1</ecNumber>
    </recommendedName>
</protein>
<feature type="domain" description="Protein kinase" evidence="9">
    <location>
        <begin position="17"/>
        <end position="317"/>
    </location>
</feature>
<dbReference type="Gene3D" id="1.10.510.10">
    <property type="entry name" value="Transferase(Phosphotransferase) domain 1"/>
    <property type="match status" value="1"/>
</dbReference>
<dbReference type="Pfam" id="PF00069">
    <property type="entry name" value="Pkinase"/>
    <property type="match status" value="1"/>
</dbReference>
<gene>
    <name evidence="10" type="ORF">BCR34DRAFT_606794</name>
</gene>
<comment type="catalytic activity">
    <reaction evidence="7">
        <text>L-threonyl-[protein] + ATP = O-phospho-L-threonyl-[protein] + ADP + H(+)</text>
        <dbReference type="Rhea" id="RHEA:46608"/>
        <dbReference type="Rhea" id="RHEA-COMP:11060"/>
        <dbReference type="Rhea" id="RHEA-COMP:11605"/>
        <dbReference type="ChEBI" id="CHEBI:15378"/>
        <dbReference type="ChEBI" id="CHEBI:30013"/>
        <dbReference type="ChEBI" id="CHEBI:30616"/>
        <dbReference type="ChEBI" id="CHEBI:61977"/>
        <dbReference type="ChEBI" id="CHEBI:456216"/>
        <dbReference type="EC" id="2.7.11.1"/>
    </reaction>
</comment>
<keyword evidence="2" id="KW-0723">Serine/threonine-protein kinase</keyword>
<evidence type="ECO:0000256" key="6">
    <source>
        <dbReference type="ARBA" id="ARBA00022840"/>
    </source>
</evidence>
<dbReference type="EMBL" id="MCFA01000208">
    <property type="protein sequence ID" value="ORX98810.1"/>
    <property type="molecule type" value="Genomic_DNA"/>
</dbReference>
<evidence type="ECO:0000313" key="10">
    <source>
        <dbReference type="EMBL" id="ORX98810.1"/>
    </source>
</evidence>
<name>A0A1Y1YLC3_9PLEO</name>
<evidence type="ECO:0000313" key="11">
    <source>
        <dbReference type="Proteomes" id="UP000193144"/>
    </source>
</evidence>
<evidence type="ECO:0000256" key="7">
    <source>
        <dbReference type="ARBA" id="ARBA00047899"/>
    </source>
</evidence>
<accession>A0A1Y1YLC3</accession>
<organism evidence="10 11">
    <name type="scientific">Clohesyomyces aquaticus</name>
    <dbReference type="NCBI Taxonomy" id="1231657"/>
    <lineage>
        <taxon>Eukaryota</taxon>
        <taxon>Fungi</taxon>
        <taxon>Dikarya</taxon>
        <taxon>Ascomycota</taxon>
        <taxon>Pezizomycotina</taxon>
        <taxon>Dothideomycetes</taxon>
        <taxon>Pleosporomycetidae</taxon>
        <taxon>Pleosporales</taxon>
        <taxon>Lindgomycetaceae</taxon>
        <taxon>Clohesyomyces</taxon>
    </lineage>
</organism>
<keyword evidence="11" id="KW-1185">Reference proteome</keyword>
<dbReference type="GO" id="GO:0004674">
    <property type="term" value="F:protein serine/threonine kinase activity"/>
    <property type="evidence" value="ECO:0007669"/>
    <property type="project" value="UniProtKB-KW"/>
</dbReference>
<keyword evidence="5 10" id="KW-0418">Kinase</keyword>
<dbReference type="InterPro" id="IPR008271">
    <property type="entry name" value="Ser/Thr_kinase_AS"/>
</dbReference>
<evidence type="ECO:0000256" key="5">
    <source>
        <dbReference type="ARBA" id="ARBA00022777"/>
    </source>
</evidence>
<evidence type="ECO:0000256" key="8">
    <source>
        <dbReference type="ARBA" id="ARBA00048679"/>
    </source>
</evidence>
<keyword evidence="6" id="KW-0067">ATP-binding</keyword>
<dbReference type="STRING" id="1231657.A0A1Y1YLC3"/>
<dbReference type="GO" id="GO:0005524">
    <property type="term" value="F:ATP binding"/>
    <property type="evidence" value="ECO:0007669"/>
    <property type="project" value="UniProtKB-KW"/>
</dbReference>
<comment type="caution">
    <text evidence="10">The sequence shown here is derived from an EMBL/GenBank/DDBJ whole genome shotgun (WGS) entry which is preliminary data.</text>
</comment>
<evidence type="ECO:0000256" key="3">
    <source>
        <dbReference type="ARBA" id="ARBA00022679"/>
    </source>
</evidence>
<sequence>MPDNIHRTYDNQEDAPFEHLNHLGHGSSGFVDQVQRRASKDKEIYARKCIKLPAQAKSASRRELRDAKIKKIEEEARIIRQLRNNPHIVEVVETYETTSGHRPLFCIILLPLADRDLGDMITHVGQLPEGEEKNDAIRTMRHWAACLVRATDYMHERRVKHKDIKPGNILVRGEEIWITDFGIAKEFLEQNSESIATHFEGTRTYCPPEALNNEKRGRASDMFSLGCCFLEMATVMITNGKLEDLKQLRKGMPYAESEQGVLRWIFYLFSIIATWNPRTVVLRRAVLLLPAFAFVMMDPNSAQRITARQLVILISVFQEDMFCGLCRKGVPKEDPIHGLHSKFKSRRESPELEYPADPEDVLKPEFQVPANWEAAKKYWLKDHMWWS</sequence>